<evidence type="ECO:0000313" key="3">
    <source>
        <dbReference type="EMBL" id="XDJ93135.1"/>
    </source>
</evidence>
<protein>
    <recommendedName>
        <fullName evidence="6">DUF3618 domain-containing protein</fullName>
    </recommendedName>
</protein>
<dbReference type="EMBL" id="CP158271">
    <property type="protein sequence ID" value="XDJ93135.1"/>
    <property type="molecule type" value="Genomic_DNA"/>
</dbReference>
<reference evidence="1" key="1">
    <citation type="submission" date="2024-05" db="EMBL/GenBank/DDBJ databases">
        <authorList>
            <person name="Luo Y.-C."/>
            <person name="Nicholds J."/>
            <person name="Mortimer T."/>
            <person name="Maboni G."/>
        </authorList>
    </citation>
    <scope>NUCLEOTIDE SEQUENCE</scope>
    <source>
        <strain evidence="4">124370</strain>
        <strain evidence="5">124566</strain>
        <strain evidence="3">124953</strain>
        <strain evidence="2">130308</strain>
        <strain evidence="1">130416</strain>
    </source>
</reference>
<dbReference type="EMBL" id="CP158273">
    <property type="protein sequence ID" value="XDJ96839.1"/>
    <property type="molecule type" value="Genomic_DNA"/>
</dbReference>
<evidence type="ECO:0008006" key="6">
    <source>
        <dbReference type="Google" id="ProtNLM"/>
    </source>
</evidence>
<evidence type="ECO:0000313" key="4">
    <source>
        <dbReference type="EMBL" id="XDJ96839.1"/>
    </source>
</evidence>
<organism evidence="1">
    <name type="scientific">Castellaniella ginsengisoli</name>
    <dbReference type="NCBI Taxonomy" id="546114"/>
    <lineage>
        <taxon>Bacteria</taxon>
        <taxon>Pseudomonadati</taxon>
        <taxon>Pseudomonadota</taxon>
        <taxon>Betaproteobacteria</taxon>
        <taxon>Burkholderiales</taxon>
        <taxon>Alcaligenaceae</taxon>
        <taxon>Castellaniella</taxon>
    </lineage>
</organism>
<sequence length="71" mass="7575">MCEVTKAELEAITARLDRIEASTGEMIEMFTALQGGFRVLQMIGRLAKPIGYIAAACTAVAVTWTKLKGGA</sequence>
<dbReference type="RefSeq" id="WP_368648951.1">
    <property type="nucleotide sequence ID" value="NZ_CP158269.1"/>
</dbReference>
<dbReference type="EMBL" id="CP158270">
    <property type="protein sequence ID" value="XDJ89903.1"/>
    <property type="molecule type" value="Genomic_DNA"/>
</dbReference>
<dbReference type="EMBL" id="CP158269">
    <property type="protein sequence ID" value="XDJ88529.1"/>
    <property type="molecule type" value="Genomic_DNA"/>
</dbReference>
<dbReference type="EMBL" id="CP158272">
    <property type="protein sequence ID" value="XDJ99486.1"/>
    <property type="molecule type" value="Genomic_DNA"/>
</dbReference>
<evidence type="ECO:0000313" key="5">
    <source>
        <dbReference type="EMBL" id="XDJ99486.1"/>
    </source>
</evidence>
<gene>
    <name evidence="3" type="ORF">ABRY95_12280</name>
    <name evidence="1" type="ORF">ABRY98_02880</name>
    <name evidence="4" type="ORF">ABRZ05_03770</name>
    <name evidence="5" type="ORF">ABRZ11_03425</name>
    <name evidence="2" type="ORF">ABRZ12_09520</name>
</gene>
<evidence type="ECO:0000313" key="2">
    <source>
        <dbReference type="EMBL" id="XDJ89903.1"/>
    </source>
</evidence>
<dbReference type="AlphaFoldDB" id="A0AB39GCC0"/>
<proteinExistence type="predicted"/>
<evidence type="ECO:0000313" key="1">
    <source>
        <dbReference type="EMBL" id="XDJ88529.1"/>
    </source>
</evidence>
<accession>A0AB39GCC0</accession>
<name>A0AB39GCC0_9BURK</name>